<dbReference type="PANTHER" id="PTHR43248:SF29">
    <property type="entry name" value="TRIPEPTIDYL AMINOPEPTIDASE"/>
    <property type="match status" value="1"/>
</dbReference>
<dbReference type="InterPro" id="IPR029058">
    <property type="entry name" value="AB_hydrolase_fold"/>
</dbReference>
<evidence type="ECO:0000256" key="2">
    <source>
        <dbReference type="ARBA" id="ARBA00022729"/>
    </source>
</evidence>
<protein>
    <recommendedName>
        <fullName evidence="9">Hydrolase</fullName>
    </recommendedName>
</protein>
<sequence length="503" mass="54773">MRTALKAALAAGGLLAAFCVPAAQGVDRPATASDHASALSRYYGQRPAWRRCEPHSPASYRCATITVPLDYARPEGRTLKLRISRIRTSVPAKRRGVLLSNPGGPGTAALGDPLQMRDTLARSVLDRYDLIGFDPRGLATSSPLRCGLTEDELAPYRPYRAAAFAEDTARARAVATKCAARGGARLLPYINTRNTARDMDVLRGVLGERRISYVGWSYGAYLGSVYTQMFPARGDRVVLDSSPDPGPFGRGTVRAMATGAEPAFRDWSRRIARKDGTYHLGDTPAKVRAAFFRLVARADRTPLRYEGADEEQRGRALTGADIREWLRPEFFTDPELAAREIVALRKARATRPDPAPTGPAEATDDNVTALNWAVVCGDASASWPGDPARYRHDAVRDGARYPVYGDFASNITPCAFWPRGSEPATRVDNRVPALLVHNQWDSQTPLPEGRAMHRALHGSRLVYVAGGRGHAVYGFPGAPTCVTRTVDTYLTGGRLPARDVTCR</sequence>
<feature type="signal peptide" evidence="4">
    <location>
        <begin position="1"/>
        <end position="22"/>
    </location>
</feature>
<keyword evidence="3" id="KW-0378">Hydrolase</keyword>
<evidence type="ECO:0000256" key="3">
    <source>
        <dbReference type="ARBA" id="ARBA00022801"/>
    </source>
</evidence>
<dbReference type="PANTHER" id="PTHR43248">
    <property type="entry name" value="2-SUCCINYL-6-HYDROXY-2,4-CYCLOHEXADIENE-1-CARBOXYLATE SYNTHASE"/>
    <property type="match status" value="1"/>
</dbReference>
<dbReference type="RefSeq" id="WP_286250860.1">
    <property type="nucleotide sequence ID" value="NZ_AP018448.1"/>
</dbReference>
<feature type="chain" id="PRO_5047081255" description="Hydrolase" evidence="4">
    <location>
        <begin position="23"/>
        <end position="503"/>
    </location>
</feature>
<gene>
    <name evidence="7" type="ORF">SGFS_032440</name>
</gene>
<keyword evidence="2 4" id="KW-0732">Signal</keyword>
<feature type="domain" description="AB hydrolase-1" evidence="5">
    <location>
        <begin position="97"/>
        <end position="294"/>
    </location>
</feature>
<dbReference type="Pfam" id="PF08386">
    <property type="entry name" value="Abhydrolase_4"/>
    <property type="match status" value="1"/>
</dbReference>
<reference evidence="7 8" key="1">
    <citation type="journal article" date="2010" name="ChemBioChem">
        <title>Cloning and characterization of the biosynthetic gene cluster of 16-membered macrolide antibiotic FD-891: involvement of a dual functional cytochrome P450 monooxygenase catalyzing epoxidation and hydroxylation.</title>
        <authorList>
            <person name="Kudo F."/>
            <person name="Motegi A."/>
            <person name="Mizoue K."/>
            <person name="Eguchi T."/>
        </authorList>
    </citation>
    <scope>NUCLEOTIDE SEQUENCE [LARGE SCALE GENOMIC DNA]</scope>
    <source>
        <strain evidence="7 8">A-8890</strain>
    </source>
</reference>
<dbReference type="InterPro" id="IPR000073">
    <property type="entry name" value="AB_hydrolase_1"/>
</dbReference>
<dbReference type="EMBL" id="AP018448">
    <property type="protein sequence ID" value="BBC31950.1"/>
    <property type="molecule type" value="Genomic_DNA"/>
</dbReference>
<dbReference type="InterPro" id="IPR051601">
    <property type="entry name" value="Serine_prot/Carboxylest_S33"/>
</dbReference>
<organism evidence="7 8">
    <name type="scientific">Streptomyces graminofaciens</name>
    <dbReference type="NCBI Taxonomy" id="68212"/>
    <lineage>
        <taxon>Bacteria</taxon>
        <taxon>Bacillati</taxon>
        <taxon>Actinomycetota</taxon>
        <taxon>Actinomycetes</taxon>
        <taxon>Kitasatosporales</taxon>
        <taxon>Streptomycetaceae</taxon>
        <taxon>Streptomyces</taxon>
    </lineage>
</organism>
<evidence type="ECO:0000313" key="8">
    <source>
        <dbReference type="Proteomes" id="UP001321542"/>
    </source>
</evidence>
<accession>A0ABN5VFV2</accession>
<evidence type="ECO:0000256" key="1">
    <source>
        <dbReference type="ARBA" id="ARBA00010088"/>
    </source>
</evidence>
<evidence type="ECO:0000259" key="6">
    <source>
        <dbReference type="Pfam" id="PF08386"/>
    </source>
</evidence>
<dbReference type="Pfam" id="PF00561">
    <property type="entry name" value="Abhydrolase_1"/>
    <property type="match status" value="1"/>
</dbReference>
<evidence type="ECO:0000313" key="7">
    <source>
        <dbReference type="EMBL" id="BBC31950.1"/>
    </source>
</evidence>
<dbReference type="InterPro" id="IPR013595">
    <property type="entry name" value="Pept_S33_TAP-like_C"/>
</dbReference>
<evidence type="ECO:0008006" key="9">
    <source>
        <dbReference type="Google" id="ProtNLM"/>
    </source>
</evidence>
<keyword evidence="8" id="KW-1185">Reference proteome</keyword>
<feature type="domain" description="Peptidase S33 tripeptidyl aminopeptidase-like C-terminal" evidence="6">
    <location>
        <begin position="402"/>
        <end position="502"/>
    </location>
</feature>
<dbReference type="SUPFAM" id="SSF53474">
    <property type="entry name" value="alpha/beta-Hydrolases"/>
    <property type="match status" value="1"/>
</dbReference>
<proteinExistence type="inferred from homology"/>
<reference evidence="7 8" key="2">
    <citation type="journal article" date="2023" name="ChemBioChem">
        <title>Acyltransferase Domain Exchange between Two Independent Type I Polyketide Synthases in the Same Producer Strain of Macrolide Antibiotics.</title>
        <authorList>
            <person name="Kudo F."/>
            <person name="Kishikawa K."/>
            <person name="Tsuboi K."/>
            <person name="Kido T."/>
            <person name="Usui T."/>
            <person name="Hashimoto J."/>
            <person name="Shin-Ya K."/>
            <person name="Miyanaga A."/>
            <person name="Eguchi T."/>
        </authorList>
    </citation>
    <scope>NUCLEOTIDE SEQUENCE [LARGE SCALE GENOMIC DNA]</scope>
    <source>
        <strain evidence="7 8">A-8890</strain>
    </source>
</reference>
<name>A0ABN5VFV2_9ACTN</name>
<dbReference type="Proteomes" id="UP001321542">
    <property type="component" value="Chromosome"/>
</dbReference>
<evidence type="ECO:0000259" key="5">
    <source>
        <dbReference type="Pfam" id="PF00561"/>
    </source>
</evidence>
<comment type="similarity">
    <text evidence="1">Belongs to the peptidase S33 family.</text>
</comment>
<dbReference type="Gene3D" id="3.40.50.1820">
    <property type="entry name" value="alpha/beta hydrolase"/>
    <property type="match status" value="1"/>
</dbReference>
<evidence type="ECO:0000256" key="4">
    <source>
        <dbReference type="SAM" id="SignalP"/>
    </source>
</evidence>